<evidence type="ECO:0000313" key="6">
    <source>
        <dbReference type="Proteomes" id="UP000252139"/>
    </source>
</evidence>
<feature type="region of interest" description="Disordered" evidence="4">
    <location>
        <begin position="22"/>
        <end position="41"/>
    </location>
</feature>
<proteinExistence type="predicted"/>
<organism evidence="5 6">
    <name type="scientific">Rhizopus azygosporus</name>
    <name type="common">Rhizopus microsporus var. azygosporus</name>
    <dbReference type="NCBI Taxonomy" id="86630"/>
    <lineage>
        <taxon>Eukaryota</taxon>
        <taxon>Fungi</taxon>
        <taxon>Fungi incertae sedis</taxon>
        <taxon>Mucoromycota</taxon>
        <taxon>Mucoromycotina</taxon>
        <taxon>Mucoromycetes</taxon>
        <taxon>Mucorales</taxon>
        <taxon>Mucorineae</taxon>
        <taxon>Rhizopodaceae</taxon>
        <taxon>Rhizopus</taxon>
    </lineage>
</organism>
<feature type="non-terminal residue" evidence="5">
    <location>
        <position position="71"/>
    </location>
</feature>
<feature type="compositionally biased region" description="Acidic residues" evidence="4">
    <location>
        <begin position="25"/>
        <end position="34"/>
    </location>
</feature>
<dbReference type="OrthoDB" id="1733656at2759"/>
<dbReference type="EMBL" id="PJQL01005288">
    <property type="protein sequence ID" value="RCH78277.1"/>
    <property type="molecule type" value="Genomic_DNA"/>
</dbReference>
<evidence type="ECO:0000256" key="1">
    <source>
        <dbReference type="ARBA" id="ARBA00013260"/>
    </source>
</evidence>
<name>A0A367IKR9_RHIAZ</name>
<evidence type="ECO:0000256" key="2">
    <source>
        <dbReference type="ARBA" id="ARBA00022801"/>
    </source>
</evidence>
<accession>A0A367IKR9</accession>
<comment type="catalytic activity">
    <reaction evidence="3">
        <text>an N-acyl-L-alpha-aminoacyl-tRNA + H2O = an N-acyl-L-amino acid + a tRNA + H(+)</text>
        <dbReference type="Rhea" id="RHEA:54448"/>
        <dbReference type="Rhea" id="RHEA-COMP:10123"/>
        <dbReference type="Rhea" id="RHEA-COMP:13883"/>
        <dbReference type="ChEBI" id="CHEBI:15377"/>
        <dbReference type="ChEBI" id="CHEBI:15378"/>
        <dbReference type="ChEBI" id="CHEBI:59874"/>
        <dbReference type="ChEBI" id="CHEBI:78442"/>
        <dbReference type="ChEBI" id="CHEBI:138191"/>
        <dbReference type="EC" id="3.1.1.29"/>
    </reaction>
</comment>
<dbReference type="GO" id="GO:0004045">
    <property type="term" value="F:peptidyl-tRNA hydrolase activity"/>
    <property type="evidence" value="ECO:0007669"/>
    <property type="project" value="UniProtKB-EC"/>
</dbReference>
<sequence>IQQDLHDLTLYVQINPAETPAVVKEEEEDSDDEDRIAVPEGKIDPSKFDNFKLTLVVRTDLGMTKGKIAAQ</sequence>
<dbReference type="Pfam" id="PF01981">
    <property type="entry name" value="PTH2"/>
    <property type="match status" value="1"/>
</dbReference>
<keyword evidence="6" id="KW-1185">Reference proteome</keyword>
<comment type="caution">
    <text evidence="5">The sequence shown here is derived from an EMBL/GenBank/DDBJ whole genome shotgun (WGS) entry which is preliminary data.</text>
</comment>
<evidence type="ECO:0000313" key="5">
    <source>
        <dbReference type="EMBL" id="RCH78277.1"/>
    </source>
</evidence>
<dbReference type="InterPro" id="IPR023476">
    <property type="entry name" value="Pep_tRNA_hydro_II_dom_sf"/>
</dbReference>
<feature type="non-terminal residue" evidence="5">
    <location>
        <position position="1"/>
    </location>
</feature>
<protein>
    <recommendedName>
        <fullName evidence="1">peptidyl-tRNA hydrolase</fullName>
        <ecNumber evidence="1">3.1.1.29</ecNumber>
    </recommendedName>
</protein>
<gene>
    <name evidence="5" type="ORF">CU097_000643</name>
</gene>
<dbReference type="AlphaFoldDB" id="A0A367IKR9"/>
<reference evidence="5 6" key="1">
    <citation type="journal article" date="2018" name="G3 (Bethesda)">
        <title>Phylogenetic and Phylogenomic Definition of Rhizopus Species.</title>
        <authorList>
            <person name="Gryganskyi A.P."/>
            <person name="Golan J."/>
            <person name="Dolatabadi S."/>
            <person name="Mondo S."/>
            <person name="Robb S."/>
            <person name="Idnurm A."/>
            <person name="Muszewska A."/>
            <person name="Steczkiewicz K."/>
            <person name="Masonjones S."/>
            <person name="Liao H.L."/>
            <person name="Gajdeczka M.T."/>
            <person name="Anike F."/>
            <person name="Vuek A."/>
            <person name="Anishchenko I.M."/>
            <person name="Voigt K."/>
            <person name="de Hoog G.S."/>
            <person name="Smith M.E."/>
            <person name="Heitman J."/>
            <person name="Vilgalys R."/>
            <person name="Stajich J.E."/>
        </authorList>
    </citation>
    <scope>NUCLEOTIDE SEQUENCE [LARGE SCALE GENOMIC DNA]</scope>
    <source>
        <strain evidence="5 6">CBS 357.93</strain>
    </source>
</reference>
<dbReference type="SUPFAM" id="SSF102462">
    <property type="entry name" value="Peptidyl-tRNA hydrolase II"/>
    <property type="match status" value="1"/>
</dbReference>
<evidence type="ECO:0000256" key="4">
    <source>
        <dbReference type="SAM" id="MobiDB-lite"/>
    </source>
</evidence>
<keyword evidence="2" id="KW-0378">Hydrolase</keyword>
<dbReference type="Proteomes" id="UP000252139">
    <property type="component" value="Unassembled WGS sequence"/>
</dbReference>
<dbReference type="InterPro" id="IPR002833">
    <property type="entry name" value="PTH2"/>
</dbReference>
<dbReference type="EC" id="3.1.1.29" evidence="1"/>
<evidence type="ECO:0000256" key="3">
    <source>
        <dbReference type="ARBA" id="ARBA00048707"/>
    </source>
</evidence>
<dbReference type="Gene3D" id="3.40.1490.10">
    <property type="entry name" value="Bit1"/>
    <property type="match status" value="1"/>
</dbReference>